<accession>A0A1R1YST9</accession>
<gene>
    <name evidence="2" type="ORF">AYI69_g521</name>
</gene>
<dbReference type="Proteomes" id="UP000187429">
    <property type="component" value="Unassembled WGS sequence"/>
</dbReference>
<proteinExistence type="predicted"/>
<dbReference type="EMBL" id="LSSM01000128">
    <property type="protein sequence ID" value="OMJ29953.1"/>
    <property type="molecule type" value="Genomic_DNA"/>
</dbReference>
<sequence length="161" mass="17768">MCKRVQSFHKPNQSSNNKNLISSYSIKVQSSNAKTTAEATSNLKISNRHSNFRGEVEATERGPNRDSKGSSVGGRLDMFRSAFFRLSVRLCIRKVVERGFRIPFKSAYSLSLSNFDMCTKCISQKNSTWCGLEGPTPSAIPSNATYDVPITSTQAEFEPGG</sequence>
<name>A0A1R1YST9_9FUNG</name>
<comment type="caution">
    <text evidence="2">The sequence shown here is derived from an EMBL/GenBank/DDBJ whole genome shotgun (WGS) entry which is preliminary data.</text>
</comment>
<evidence type="ECO:0000313" key="2">
    <source>
        <dbReference type="EMBL" id="OMJ29953.1"/>
    </source>
</evidence>
<evidence type="ECO:0000313" key="3">
    <source>
        <dbReference type="Proteomes" id="UP000187429"/>
    </source>
</evidence>
<feature type="compositionally biased region" description="Polar residues" evidence="1">
    <location>
        <begin position="9"/>
        <end position="21"/>
    </location>
</feature>
<feature type="region of interest" description="Disordered" evidence="1">
    <location>
        <begin position="1"/>
        <end position="21"/>
    </location>
</feature>
<keyword evidence="3" id="KW-1185">Reference proteome</keyword>
<reference evidence="3" key="1">
    <citation type="submission" date="2017-01" db="EMBL/GenBank/DDBJ databases">
        <authorList>
            <person name="Wang Y."/>
            <person name="White M."/>
            <person name="Kvist S."/>
            <person name="Moncalvo J.-M."/>
        </authorList>
    </citation>
    <scope>NUCLEOTIDE SEQUENCE [LARGE SCALE GENOMIC DNA]</scope>
    <source>
        <strain evidence="3">ID-206-W2</strain>
    </source>
</reference>
<feature type="compositionally biased region" description="Basic and acidic residues" evidence="1">
    <location>
        <begin position="52"/>
        <end position="68"/>
    </location>
</feature>
<evidence type="ECO:0000256" key="1">
    <source>
        <dbReference type="SAM" id="MobiDB-lite"/>
    </source>
</evidence>
<dbReference type="AlphaFoldDB" id="A0A1R1YST9"/>
<organism evidence="2 3">
    <name type="scientific">Smittium culicis</name>
    <dbReference type="NCBI Taxonomy" id="133412"/>
    <lineage>
        <taxon>Eukaryota</taxon>
        <taxon>Fungi</taxon>
        <taxon>Fungi incertae sedis</taxon>
        <taxon>Zoopagomycota</taxon>
        <taxon>Kickxellomycotina</taxon>
        <taxon>Harpellomycetes</taxon>
        <taxon>Harpellales</taxon>
        <taxon>Legeriomycetaceae</taxon>
        <taxon>Smittium</taxon>
    </lineage>
</organism>
<feature type="region of interest" description="Disordered" evidence="1">
    <location>
        <begin position="37"/>
        <end position="72"/>
    </location>
</feature>
<protein>
    <submittedName>
        <fullName evidence="2">Uncharacterized protein</fullName>
    </submittedName>
</protein>